<dbReference type="InParanoid" id="A0A286UN64"/>
<feature type="region of interest" description="Disordered" evidence="6">
    <location>
        <begin position="213"/>
        <end position="279"/>
    </location>
</feature>
<evidence type="ECO:0000256" key="1">
    <source>
        <dbReference type="ARBA" id="ARBA00010337"/>
    </source>
</evidence>
<dbReference type="GO" id="GO:0007020">
    <property type="term" value="P:microtubule nucleation"/>
    <property type="evidence" value="ECO:0007669"/>
    <property type="project" value="InterPro"/>
</dbReference>
<dbReference type="GO" id="GO:0000278">
    <property type="term" value="P:mitotic cell cycle"/>
    <property type="evidence" value="ECO:0007669"/>
    <property type="project" value="TreeGrafter"/>
</dbReference>
<feature type="region of interest" description="Disordered" evidence="6">
    <location>
        <begin position="1"/>
        <end position="58"/>
    </location>
</feature>
<accession>A0A286UN64</accession>
<evidence type="ECO:0000259" key="8">
    <source>
        <dbReference type="Pfam" id="PF17681"/>
    </source>
</evidence>
<evidence type="ECO:0000313" key="10">
    <source>
        <dbReference type="Proteomes" id="UP000217199"/>
    </source>
</evidence>
<feature type="compositionally biased region" description="Basic and acidic residues" evidence="6">
    <location>
        <begin position="246"/>
        <end position="261"/>
    </location>
</feature>
<dbReference type="GO" id="GO:0051011">
    <property type="term" value="F:microtubule minus-end binding"/>
    <property type="evidence" value="ECO:0007669"/>
    <property type="project" value="TreeGrafter"/>
</dbReference>
<evidence type="ECO:0000256" key="6">
    <source>
        <dbReference type="SAM" id="MobiDB-lite"/>
    </source>
</evidence>
<dbReference type="OrthoDB" id="66546at2759"/>
<dbReference type="GO" id="GO:0005874">
    <property type="term" value="C:microtubule"/>
    <property type="evidence" value="ECO:0007669"/>
    <property type="project" value="UniProtKB-KW"/>
</dbReference>
<name>A0A286UN64_9AGAM</name>
<dbReference type="InterPro" id="IPR042241">
    <property type="entry name" value="GCP_C_sf"/>
</dbReference>
<evidence type="ECO:0000256" key="2">
    <source>
        <dbReference type="ARBA" id="ARBA00022490"/>
    </source>
</evidence>
<dbReference type="GO" id="GO:0031122">
    <property type="term" value="P:cytoplasmic microtubule organization"/>
    <property type="evidence" value="ECO:0007669"/>
    <property type="project" value="TreeGrafter"/>
</dbReference>
<dbReference type="GO" id="GO:0051321">
    <property type="term" value="P:meiotic cell cycle"/>
    <property type="evidence" value="ECO:0007669"/>
    <property type="project" value="TreeGrafter"/>
</dbReference>
<dbReference type="Pfam" id="PF17681">
    <property type="entry name" value="GCP_N_terminal"/>
    <property type="match status" value="1"/>
</dbReference>
<dbReference type="GO" id="GO:0000922">
    <property type="term" value="C:spindle pole"/>
    <property type="evidence" value="ECO:0007669"/>
    <property type="project" value="InterPro"/>
</dbReference>
<dbReference type="GO" id="GO:0000930">
    <property type="term" value="C:gamma-tubulin complex"/>
    <property type="evidence" value="ECO:0007669"/>
    <property type="project" value="TreeGrafter"/>
</dbReference>
<evidence type="ECO:0000259" key="7">
    <source>
        <dbReference type="Pfam" id="PF04130"/>
    </source>
</evidence>
<feature type="region of interest" description="Disordered" evidence="6">
    <location>
        <begin position="937"/>
        <end position="956"/>
    </location>
</feature>
<dbReference type="GO" id="GO:0005816">
    <property type="term" value="C:spindle pole body"/>
    <property type="evidence" value="ECO:0007669"/>
    <property type="project" value="UniProtKB-ARBA"/>
</dbReference>
<proteinExistence type="inferred from homology"/>
<feature type="compositionally biased region" description="Polar residues" evidence="6">
    <location>
        <begin position="264"/>
        <end position="275"/>
    </location>
</feature>
<dbReference type="Gene3D" id="1.20.120.1900">
    <property type="entry name" value="Gamma-tubulin complex, C-terminal domain"/>
    <property type="match status" value="1"/>
</dbReference>
<evidence type="ECO:0000256" key="4">
    <source>
        <dbReference type="ARBA" id="ARBA00023212"/>
    </source>
</evidence>
<keyword evidence="2 5" id="KW-0963">Cytoplasm</keyword>
<keyword evidence="4 5" id="KW-0206">Cytoskeleton</keyword>
<dbReference type="PANTHER" id="PTHR19302">
    <property type="entry name" value="GAMMA TUBULIN COMPLEX PROTEIN"/>
    <property type="match status" value="1"/>
</dbReference>
<dbReference type="EMBL" id="NBII01000003">
    <property type="protein sequence ID" value="PAV21033.1"/>
    <property type="molecule type" value="Genomic_DNA"/>
</dbReference>
<feature type="compositionally biased region" description="Pro residues" evidence="6">
    <location>
        <begin position="14"/>
        <end position="24"/>
    </location>
</feature>
<dbReference type="GO" id="GO:0043015">
    <property type="term" value="F:gamma-tubulin binding"/>
    <property type="evidence" value="ECO:0007669"/>
    <property type="project" value="InterPro"/>
</dbReference>
<comment type="subcellular location">
    <subcellularLocation>
        <location evidence="5">Cytoplasm</location>
        <location evidence="5">Cytoskeleton</location>
        <location evidence="5">Microtubule organizing center</location>
    </subcellularLocation>
</comment>
<feature type="compositionally biased region" description="Low complexity" evidence="6">
    <location>
        <begin position="234"/>
        <end position="243"/>
    </location>
</feature>
<feature type="compositionally biased region" description="Basic residues" evidence="6">
    <location>
        <begin position="944"/>
        <end position="956"/>
    </location>
</feature>
<dbReference type="InterPro" id="IPR040457">
    <property type="entry name" value="GCP_C"/>
</dbReference>
<gene>
    <name evidence="9" type="ORF">PNOK_0366000</name>
</gene>
<dbReference type="GO" id="GO:0051225">
    <property type="term" value="P:spindle assembly"/>
    <property type="evidence" value="ECO:0007669"/>
    <property type="project" value="TreeGrafter"/>
</dbReference>
<dbReference type="STRING" id="2282107.A0A286UN64"/>
<keyword evidence="3 5" id="KW-0493">Microtubule</keyword>
<dbReference type="AlphaFoldDB" id="A0A286UN64"/>
<feature type="domain" description="Gamma tubulin complex component protein N-terminal" evidence="8">
    <location>
        <begin position="356"/>
        <end position="620"/>
    </location>
</feature>
<comment type="caution">
    <text evidence="9">The sequence shown here is derived from an EMBL/GenBank/DDBJ whole genome shotgun (WGS) entry which is preliminary data.</text>
</comment>
<feature type="domain" description="Gamma tubulin complex component C-terminal" evidence="7">
    <location>
        <begin position="695"/>
        <end position="943"/>
    </location>
</feature>
<dbReference type="InterPro" id="IPR059169">
    <property type="entry name" value="GCP5_N_ext"/>
</dbReference>
<evidence type="ECO:0000313" key="9">
    <source>
        <dbReference type="EMBL" id="PAV21033.1"/>
    </source>
</evidence>
<protein>
    <recommendedName>
        <fullName evidence="5">Spindle pole body component</fullName>
    </recommendedName>
</protein>
<comment type="similarity">
    <text evidence="1 5">Belongs to the TUBGCP family.</text>
</comment>
<dbReference type="Pfam" id="PF04130">
    <property type="entry name" value="GCP_C_terminal"/>
    <property type="match status" value="1"/>
</dbReference>
<dbReference type="InterPro" id="IPR007259">
    <property type="entry name" value="GCP"/>
</dbReference>
<sequence>MAERNYKMFKSPSQPLPGASPRPPSSISRPSSALSQRTASRISHRPLSRLSRPATRQASRIAPLCQSLITNLTGFNPEQEDFDDLVEAIIRRLDLNGKHGPAPDFRTVQNQLKNFSRKARIQSHDELAEAIEMSSKKLRSEIEKGNDLDSEISVSKVPEHLQFLFLLSEGPTASTLIHAEDIIERSRNPSGSSSKLTWAEILKEEPFEGQHWQGAYGLPSGSIADQWEQGSHGSDSSLSPLSDSDYDNREDMYSLSDHDESTDITEQPSAPSSPRLQIGRMPSQEEYFSQMLQMRTFLEKLQKQQYWRQGSSSTSNADRTFDLGDPSTLYSSFQRVTKGRRDELKGDKFIMEHDAVREIIMSLQGRSSVLFEEYRNDQNLSSIVVSTNAPHISHLTPSAQRSILSKFADINTSMTRIRDFVKLVMYDKTETPSPQKQVSRTIEAFSEALERQIILFELELARKEEIMLQAPLHPAWLSMEQIHERIKSSPSYFASQLLDTLFEAIQQRNSFGDTITASSLMHVFQRTAEPVWVMLGRWLRDGVFMPEASNSAIDYVSLPQEFFIEANELDLVDPDFWSEGYVIRSRTIKDSEHHEVPSFLISLAERLLSAGKSVGLLRILGRGRGLTGFEDLSVNKWPTFQGFMTHLAKSISVHGAEDEILSSDNLSLLLSDHVLPICASAEKDLRDVLYSDCELVYHLHAIQGLFLHMKGDVMSDFCDMLFTAVDGKKTWTDHFFLNTAFRDASELIKSNWIETGLVRLSYKSSWANARRRSVTNFDGLKVEYTAPFPLIFIFDASSHDKYNSIFVLILQLRRAKAVLDNILLRKSAANIVRTHDELKFFYTTRSKLSWFVNTFLNFICSHVLHVEVGRFNAALKDVGSLDDIISLHHKYIQVVEQLCLLGPTTSKLHRALIAILDMSILFSDCFAVFSGDNTLNTSRSSATHSRRHRSRRQRRERRNVVSFVPVQSIRYDDSSSSESDIDESIIPDTLPRETEASFAIPSMDESIGDDFFARNEKILKDLDALVRYIRREVDRISLADSGSQTLGILAFSLQDWDL</sequence>
<evidence type="ECO:0000256" key="5">
    <source>
        <dbReference type="RuleBase" id="RU363050"/>
    </source>
</evidence>
<dbReference type="InterPro" id="IPR041470">
    <property type="entry name" value="GCP_N"/>
</dbReference>
<evidence type="ECO:0000256" key="3">
    <source>
        <dbReference type="ARBA" id="ARBA00022701"/>
    </source>
</evidence>
<reference evidence="9 10" key="1">
    <citation type="journal article" date="2017" name="Mol. Ecol.">
        <title>Comparative and population genomic landscape of Phellinus noxius: A hypervariable fungus causing root rot in trees.</title>
        <authorList>
            <person name="Chung C.L."/>
            <person name="Lee T.J."/>
            <person name="Akiba M."/>
            <person name="Lee H.H."/>
            <person name="Kuo T.H."/>
            <person name="Liu D."/>
            <person name="Ke H.M."/>
            <person name="Yokoi T."/>
            <person name="Roa M.B."/>
            <person name="Lu M.J."/>
            <person name="Chang Y.Y."/>
            <person name="Ann P.J."/>
            <person name="Tsai J.N."/>
            <person name="Chen C.Y."/>
            <person name="Tzean S.S."/>
            <person name="Ota Y."/>
            <person name="Hattori T."/>
            <person name="Sahashi N."/>
            <person name="Liou R.F."/>
            <person name="Kikuchi T."/>
            <person name="Tsai I.J."/>
        </authorList>
    </citation>
    <scope>NUCLEOTIDE SEQUENCE [LARGE SCALE GENOMIC DNA]</scope>
    <source>
        <strain evidence="9 10">FFPRI411160</strain>
    </source>
</reference>
<keyword evidence="10" id="KW-1185">Reference proteome</keyword>
<dbReference type="PANTHER" id="PTHR19302:SF33">
    <property type="entry name" value="GAMMA-TUBULIN COMPLEX COMPONENT 5"/>
    <property type="match status" value="1"/>
</dbReference>
<organism evidence="9 10">
    <name type="scientific">Pyrrhoderma noxium</name>
    <dbReference type="NCBI Taxonomy" id="2282107"/>
    <lineage>
        <taxon>Eukaryota</taxon>
        <taxon>Fungi</taxon>
        <taxon>Dikarya</taxon>
        <taxon>Basidiomycota</taxon>
        <taxon>Agaricomycotina</taxon>
        <taxon>Agaricomycetes</taxon>
        <taxon>Hymenochaetales</taxon>
        <taxon>Hymenochaetaceae</taxon>
        <taxon>Pyrrhoderma</taxon>
    </lineage>
</organism>
<dbReference type="CDD" id="cd22572">
    <property type="entry name" value="GCP5_NTD"/>
    <property type="match status" value="1"/>
</dbReference>
<dbReference type="Proteomes" id="UP000217199">
    <property type="component" value="Unassembled WGS sequence"/>
</dbReference>